<sequence>MAVPNILPPYVVDCCATYLLKEDGRSRWYDDYLRGSSQYTILWTSATRVTPSVPGYTAVMTPRGQIASGSRTYLLAVERRATARLFKSDSLKVRLAQEQPQNRQEENDLALMIQFLEPRKLVPLSDQISVGSRVERSSFQSHDCGTRL</sequence>
<proteinExistence type="predicted"/>
<dbReference type="AlphaFoldDB" id="A0A4C1ZC08"/>
<dbReference type="EMBL" id="BGZK01001732">
    <property type="protein sequence ID" value="GBP85358.1"/>
    <property type="molecule type" value="Genomic_DNA"/>
</dbReference>
<name>A0A4C1ZC08_EUMVA</name>
<evidence type="ECO:0000313" key="2">
    <source>
        <dbReference type="Proteomes" id="UP000299102"/>
    </source>
</evidence>
<keyword evidence="2" id="KW-1185">Reference proteome</keyword>
<accession>A0A4C1ZC08</accession>
<evidence type="ECO:0000313" key="1">
    <source>
        <dbReference type="EMBL" id="GBP85358.1"/>
    </source>
</evidence>
<reference evidence="1 2" key="1">
    <citation type="journal article" date="2019" name="Commun. Biol.">
        <title>The bagworm genome reveals a unique fibroin gene that provides high tensile strength.</title>
        <authorList>
            <person name="Kono N."/>
            <person name="Nakamura H."/>
            <person name="Ohtoshi R."/>
            <person name="Tomita M."/>
            <person name="Numata K."/>
            <person name="Arakawa K."/>
        </authorList>
    </citation>
    <scope>NUCLEOTIDE SEQUENCE [LARGE SCALE GENOMIC DNA]</scope>
</reference>
<gene>
    <name evidence="1" type="ORF">EVAR_90651_1</name>
</gene>
<dbReference type="Proteomes" id="UP000299102">
    <property type="component" value="Unassembled WGS sequence"/>
</dbReference>
<comment type="caution">
    <text evidence="1">The sequence shown here is derived from an EMBL/GenBank/DDBJ whole genome shotgun (WGS) entry which is preliminary data.</text>
</comment>
<protein>
    <submittedName>
        <fullName evidence="1">Uncharacterized protein</fullName>
    </submittedName>
</protein>
<organism evidence="1 2">
    <name type="scientific">Eumeta variegata</name>
    <name type="common">Bagworm moth</name>
    <name type="synonym">Eumeta japonica</name>
    <dbReference type="NCBI Taxonomy" id="151549"/>
    <lineage>
        <taxon>Eukaryota</taxon>
        <taxon>Metazoa</taxon>
        <taxon>Ecdysozoa</taxon>
        <taxon>Arthropoda</taxon>
        <taxon>Hexapoda</taxon>
        <taxon>Insecta</taxon>
        <taxon>Pterygota</taxon>
        <taxon>Neoptera</taxon>
        <taxon>Endopterygota</taxon>
        <taxon>Lepidoptera</taxon>
        <taxon>Glossata</taxon>
        <taxon>Ditrysia</taxon>
        <taxon>Tineoidea</taxon>
        <taxon>Psychidae</taxon>
        <taxon>Oiketicinae</taxon>
        <taxon>Eumeta</taxon>
    </lineage>
</organism>